<evidence type="ECO:0000313" key="2">
    <source>
        <dbReference type="Proteomes" id="UP000826234"/>
    </source>
</evidence>
<organism evidence="1 2">
    <name type="scientific">Phrynosoma platyrhinos</name>
    <name type="common">Desert horned lizard</name>
    <dbReference type="NCBI Taxonomy" id="52577"/>
    <lineage>
        <taxon>Eukaryota</taxon>
        <taxon>Metazoa</taxon>
        <taxon>Chordata</taxon>
        <taxon>Craniata</taxon>
        <taxon>Vertebrata</taxon>
        <taxon>Euteleostomi</taxon>
        <taxon>Lepidosauria</taxon>
        <taxon>Squamata</taxon>
        <taxon>Bifurcata</taxon>
        <taxon>Unidentata</taxon>
        <taxon>Episquamata</taxon>
        <taxon>Toxicofera</taxon>
        <taxon>Iguania</taxon>
        <taxon>Phrynosomatidae</taxon>
        <taxon>Phrynosomatinae</taxon>
        <taxon>Phrynosoma</taxon>
    </lineage>
</organism>
<reference evidence="1 2" key="1">
    <citation type="journal article" date="2022" name="Gigascience">
        <title>A chromosome-level genome assembly and annotation of the desert horned lizard, Phrynosoma platyrhinos, provides insight into chromosomal rearrangements among reptiles.</title>
        <authorList>
            <person name="Koochekian N."/>
            <person name="Ascanio A."/>
            <person name="Farleigh K."/>
            <person name="Card D.C."/>
            <person name="Schield D.R."/>
            <person name="Castoe T.A."/>
            <person name="Jezkova T."/>
        </authorList>
    </citation>
    <scope>NUCLEOTIDE SEQUENCE [LARGE SCALE GENOMIC DNA]</scope>
    <source>
        <strain evidence="1">NK-2021</strain>
    </source>
</reference>
<dbReference type="InterPro" id="IPR031479">
    <property type="entry name" value="SLX4IP"/>
</dbReference>
<dbReference type="PANTHER" id="PTHR28557">
    <property type="entry name" value="PROTEIN SLX4IP"/>
    <property type="match status" value="1"/>
</dbReference>
<dbReference type="PANTHER" id="PTHR28557:SF1">
    <property type="entry name" value="PROTEIN SLX4IP"/>
    <property type="match status" value="1"/>
</dbReference>
<evidence type="ECO:0000313" key="1">
    <source>
        <dbReference type="EMBL" id="KAH0621872.1"/>
    </source>
</evidence>
<protein>
    <submittedName>
        <fullName evidence="1">Uncharacterized protein</fullName>
    </submittedName>
</protein>
<dbReference type="EMBL" id="JAIPUX010003289">
    <property type="protein sequence ID" value="KAH0621872.1"/>
    <property type="molecule type" value="Genomic_DNA"/>
</dbReference>
<proteinExistence type="predicted"/>
<accession>A0ABQ7SX64</accession>
<dbReference type="Pfam" id="PF15744">
    <property type="entry name" value="UPF0492"/>
    <property type="match status" value="1"/>
</dbReference>
<sequence>MTSNLPPNDASDFHIEAYFVKRWVNLRCIWGQQNKELRIFPDRFVICVTRLESSPPPWVSESMAPVCMKAY</sequence>
<dbReference type="Proteomes" id="UP000826234">
    <property type="component" value="Unassembled WGS sequence"/>
</dbReference>
<gene>
    <name evidence="1" type="ORF">JD844_023573</name>
</gene>
<name>A0ABQ7SX64_PHRPL</name>
<comment type="caution">
    <text evidence="1">The sequence shown here is derived from an EMBL/GenBank/DDBJ whole genome shotgun (WGS) entry which is preliminary data.</text>
</comment>
<keyword evidence="2" id="KW-1185">Reference proteome</keyword>